<dbReference type="SMART" id="SM00082">
    <property type="entry name" value="LRRCT"/>
    <property type="match status" value="1"/>
</dbReference>
<evidence type="ECO:0000256" key="9">
    <source>
        <dbReference type="ARBA" id="ARBA00023170"/>
    </source>
</evidence>
<reference evidence="11" key="1">
    <citation type="submission" date="2021-02" db="EMBL/GenBank/DDBJ databases">
        <authorList>
            <person name="Nowell W R."/>
        </authorList>
    </citation>
    <scope>NUCLEOTIDE SEQUENCE</scope>
</reference>
<dbReference type="InterPro" id="IPR051963">
    <property type="entry name" value="Adhesion_GPCR_A"/>
</dbReference>
<dbReference type="Pfam" id="PF13855">
    <property type="entry name" value="LRR_8"/>
    <property type="match status" value="1"/>
</dbReference>
<feature type="non-terminal residue" evidence="11">
    <location>
        <position position="192"/>
    </location>
</feature>
<keyword evidence="7" id="KW-0677">Repeat</keyword>
<dbReference type="InterPro" id="IPR001611">
    <property type="entry name" value="Leu-rich_rpt"/>
</dbReference>
<keyword evidence="4" id="KW-0964">Secreted</keyword>
<dbReference type="InterPro" id="IPR032675">
    <property type="entry name" value="LRR_dom_sf"/>
</dbReference>
<dbReference type="PANTHER" id="PTHR45930">
    <property type="entry name" value="G-PROTEIN COUPLED RECEPTOR 124-LIKE PROTEIN"/>
    <property type="match status" value="1"/>
</dbReference>
<keyword evidence="8" id="KW-1015">Disulfide bond</keyword>
<dbReference type="Gene3D" id="3.80.10.10">
    <property type="entry name" value="Ribonuclease Inhibitor"/>
    <property type="match status" value="1"/>
</dbReference>
<evidence type="ECO:0000256" key="4">
    <source>
        <dbReference type="ARBA" id="ARBA00022525"/>
    </source>
</evidence>
<comment type="similarity">
    <text evidence="2">Belongs to the G-protein coupled receptor 2 family. Adhesion G-protein coupled receptor (ADGR) subfamily.</text>
</comment>
<keyword evidence="6" id="KW-0732">Signal</keyword>
<dbReference type="FunFam" id="3.80.10.10:FF:000002">
    <property type="entry name" value="Slit guidance ligand 2"/>
    <property type="match status" value="1"/>
</dbReference>
<evidence type="ECO:0000256" key="7">
    <source>
        <dbReference type="ARBA" id="ARBA00022737"/>
    </source>
</evidence>
<evidence type="ECO:0000256" key="3">
    <source>
        <dbReference type="ARBA" id="ARBA00022473"/>
    </source>
</evidence>
<proteinExistence type="inferred from homology"/>
<accession>A0A8S3H1F5</accession>
<dbReference type="EMBL" id="CAJOBJ010326497">
    <property type="protein sequence ID" value="CAF5176013.1"/>
    <property type="molecule type" value="Genomic_DNA"/>
</dbReference>
<comment type="subcellular location">
    <subcellularLocation>
        <location evidence="1">Secreted</location>
    </subcellularLocation>
</comment>
<evidence type="ECO:0000259" key="10">
    <source>
        <dbReference type="SMART" id="SM00082"/>
    </source>
</evidence>
<evidence type="ECO:0000313" key="11">
    <source>
        <dbReference type="EMBL" id="CAF5176013.1"/>
    </source>
</evidence>
<dbReference type="PANTHER" id="PTHR45930:SF4">
    <property type="entry name" value="ADHESION G PROTEIN-COUPLED RECEPTOR A3"/>
    <property type="match status" value="1"/>
</dbReference>
<evidence type="ECO:0000256" key="6">
    <source>
        <dbReference type="ARBA" id="ARBA00022729"/>
    </source>
</evidence>
<keyword evidence="5" id="KW-0433">Leucine-rich repeat</keyword>
<evidence type="ECO:0000256" key="1">
    <source>
        <dbReference type="ARBA" id="ARBA00004613"/>
    </source>
</evidence>
<dbReference type="InterPro" id="IPR000483">
    <property type="entry name" value="Cys-rich_flank_reg_C"/>
</dbReference>
<dbReference type="Proteomes" id="UP000681720">
    <property type="component" value="Unassembled WGS sequence"/>
</dbReference>
<dbReference type="SUPFAM" id="SSF52058">
    <property type="entry name" value="L domain-like"/>
    <property type="match status" value="1"/>
</dbReference>
<dbReference type="GO" id="GO:0007166">
    <property type="term" value="P:cell surface receptor signaling pathway"/>
    <property type="evidence" value="ECO:0007669"/>
    <property type="project" value="TreeGrafter"/>
</dbReference>
<organism evidence="11 12">
    <name type="scientific">Rotaria magnacalcarata</name>
    <dbReference type="NCBI Taxonomy" id="392030"/>
    <lineage>
        <taxon>Eukaryota</taxon>
        <taxon>Metazoa</taxon>
        <taxon>Spiralia</taxon>
        <taxon>Gnathifera</taxon>
        <taxon>Rotifera</taxon>
        <taxon>Eurotatoria</taxon>
        <taxon>Bdelloidea</taxon>
        <taxon>Philodinida</taxon>
        <taxon>Philodinidae</taxon>
        <taxon>Rotaria</taxon>
    </lineage>
</organism>
<dbReference type="InterPro" id="IPR003591">
    <property type="entry name" value="Leu-rich_rpt_typical-subtyp"/>
</dbReference>
<dbReference type="SMART" id="SM00369">
    <property type="entry name" value="LRR_TYP"/>
    <property type="match status" value="3"/>
</dbReference>
<feature type="non-terminal residue" evidence="11">
    <location>
        <position position="1"/>
    </location>
</feature>
<dbReference type="AlphaFoldDB" id="A0A8S3H1F5"/>
<sequence length="192" mass="22375">DLKLYFRRLEKNRITEIPPKVFFHLKKLRRLDLSNNIVSTIYPDSFTGLKSLNSLLLNANKIVCVRVDTFRGLEKLSLLSLYDNQLKTLTNGTFSSLKNIQTLHLARNPFLCDCHIRWLNAYLREKQIETSGVRCARPRRMAKQKFGVLKDQRFRCQNRMQYLQSANNAQCEIECPTRCTCAKTTVTCRGLQ</sequence>
<gene>
    <name evidence="11" type="ORF">GIL414_LOCUS67707</name>
</gene>
<dbReference type="GO" id="GO:0007399">
    <property type="term" value="P:nervous system development"/>
    <property type="evidence" value="ECO:0007669"/>
    <property type="project" value="UniProtKB-ARBA"/>
</dbReference>
<name>A0A8S3H1F5_9BILA</name>
<keyword evidence="9" id="KW-0675">Receptor</keyword>
<keyword evidence="3" id="KW-0217">Developmental protein</keyword>
<dbReference type="GO" id="GO:0005576">
    <property type="term" value="C:extracellular region"/>
    <property type="evidence" value="ECO:0007669"/>
    <property type="project" value="UniProtKB-SubCell"/>
</dbReference>
<feature type="domain" description="LRRCT" evidence="10">
    <location>
        <begin position="108"/>
        <end position="157"/>
    </location>
</feature>
<evidence type="ECO:0000256" key="5">
    <source>
        <dbReference type="ARBA" id="ARBA00022614"/>
    </source>
</evidence>
<dbReference type="GO" id="GO:0005886">
    <property type="term" value="C:plasma membrane"/>
    <property type="evidence" value="ECO:0007669"/>
    <property type="project" value="TreeGrafter"/>
</dbReference>
<protein>
    <recommendedName>
        <fullName evidence="10">LRRCT domain-containing protein</fullName>
    </recommendedName>
</protein>
<evidence type="ECO:0000313" key="12">
    <source>
        <dbReference type="Proteomes" id="UP000681720"/>
    </source>
</evidence>
<comment type="caution">
    <text evidence="11">The sequence shown here is derived from an EMBL/GenBank/DDBJ whole genome shotgun (WGS) entry which is preliminary data.</text>
</comment>
<evidence type="ECO:0000256" key="2">
    <source>
        <dbReference type="ARBA" id="ARBA00007343"/>
    </source>
</evidence>
<evidence type="ECO:0000256" key="8">
    <source>
        <dbReference type="ARBA" id="ARBA00023157"/>
    </source>
</evidence>